<reference evidence="9 10" key="1">
    <citation type="submission" date="2020-09" db="EMBL/GenBank/DDBJ databases">
        <title>Dyella sp. 7MK23 isolated from forest soil.</title>
        <authorList>
            <person name="Fu J."/>
        </authorList>
    </citation>
    <scope>NUCLEOTIDE SEQUENCE [LARGE SCALE GENOMIC DNA]</scope>
    <source>
        <strain evidence="9 10">7MK23</strain>
    </source>
</reference>
<evidence type="ECO:0000313" key="9">
    <source>
        <dbReference type="EMBL" id="MBE1160432.1"/>
    </source>
</evidence>
<keyword evidence="6" id="KW-0315">Glutamine amidotransferase</keyword>
<comment type="pathway">
    <text evidence="1">Amino-acid biosynthesis; L-asparagine biosynthesis; L-asparagine from L-aspartate (L-Gln route): step 1/1.</text>
</comment>
<dbReference type="EC" id="6.3.5.4" evidence="3"/>
<dbReference type="PANTHER" id="PTHR43284:SF1">
    <property type="entry name" value="ASPARAGINE SYNTHETASE"/>
    <property type="match status" value="1"/>
</dbReference>
<keyword evidence="5" id="KW-0067">ATP-binding</keyword>
<dbReference type="InterPro" id="IPR001962">
    <property type="entry name" value="Asn_synthase"/>
</dbReference>
<sequence length="641" mass="71119">MCGIAGIAAGHNDTQHVLSKMLDRLQHRGPDDAGIWSGDHLSLGHRRLSIVDLSPAGHQPMLSASGDRVLVYNGEIYNFEDLRQELEHSSQTRSWRGHSDTEVLLTCIETWGVQRTLERCNGMFAFALWNKADKTLVLARDRMGEKPLYFGWVSGRFAFASELKALREVTGWSPQMNLAAISSFLSAGYVRGPHSAIEGIYRLPAGSMLTLSATDLSRPMSWEELSSRLAQYWSLEQVALVGLSSDQSSDPAELLNSLDRLLHDSIARRMVADVPVGAFLSGGIDSSLVTAIMQAQSNRPIRTFSIGFHDSSHNEAHHAKAVAKHLGTDHTELYLEADDALALVPSLAETFDEPFADSSQLPTLLVSKLARQSVTVALSGDGGDELFAGYGRYLAILQLWKHLHRLPTHARHAARHFLFAAAGASSIFSGSLPPRLRRLGERIQFDDIDDLRVAFIAGAGFTRIQDFASVEHAAHARLPSAIQSPLRRLLYGDQHDYLADDILHKVDRASMAYSLESRIPLLDHRIVELSWRFGEGALLAGGLGKQPLRKLLDRHVPFSLIDRPKQGFSPPIAQWLRGPLRDWAETLLSEQSLRELPLINAAEVRKLWAAHIKQKIDAGLVLWNILMLCHWRSHMQIGRGP</sequence>
<dbReference type="Pfam" id="PF00733">
    <property type="entry name" value="Asn_synthase"/>
    <property type="match status" value="1"/>
</dbReference>
<dbReference type="InterPro" id="IPR014729">
    <property type="entry name" value="Rossmann-like_a/b/a_fold"/>
</dbReference>
<evidence type="ECO:0000259" key="8">
    <source>
        <dbReference type="PROSITE" id="PS51278"/>
    </source>
</evidence>
<dbReference type="InterPro" id="IPR029055">
    <property type="entry name" value="Ntn_hydrolases_N"/>
</dbReference>
<dbReference type="InterPro" id="IPR017932">
    <property type="entry name" value="GATase_2_dom"/>
</dbReference>
<proteinExistence type="inferred from homology"/>
<evidence type="ECO:0000256" key="5">
    <source>
        <dbReference type="ARBA" id="ARBA00022840"/>
    </source>
</evidence>
<name>A0ABR9G8Q3_9GAMM</name>
<accession>A0ABR9G8Q3</accession>
<keyword evidence="10" id="KW-1185">Reference proteome</keyword>
<dbReference type="Gene3D" id="3.40.50.620">
    <property type="entry name" value="HUPs"/>
    <property type="match status" value="2"/>
</dbReference>
<dbReference type="CDD" id="cd00712">
    <property type="entry name" value="AsnB"/>
    <property type="match status" value="1"/>
</dbReference>
<dbReference type="Gene3D" id="3.60.20.10">
    <property type="entry name" value="Glutamine Phosphoribosylpyrophosphate, subunit 1, domain 1"/>
    <property type="match status" value="1"/>
</dbReference>
<dbReference type="RefSeq" id="WP_192555298.1">
    <property type="nucleotide sequence ID" value="NZ_JACZZA010000004.1"/>
</dbReference>
<dbReference type="SUPFAM" id="SSF56235">
    <property type="entry name" value="N-terminal nucleophile aminohydrolases (Ntn hydrolases)"/>
    <property type="match status" value="1"/>
</dbReference>
<evidence type="ECO:0000256" key="6">
    <source>
        <dbReference type="ARBA" id="ARBA00022962"/>
    </source>
</evidence>
<keyword evidence="9" id="KW-0436">Ligase</keyword>
<evidence type="ECO:0000256" key="2">
    <source>
        <dbReference type="ARBA" id="ARBA00005752"/>
    </source>
</evidence>
<evidence type="ECO:0000256" key="4">
    <source>
        <dbReference type="ARBA" id="ARBA00022741"/>
    </source>
</evidence>
<evidence type="ECO:0000256" key="7">
    <source>
        <dbReference type="ARBA" id="ARBA00048741"/>
    </source>
</evidence>
<gene>
    <name evidence="9" type="primary">asnB</name>
    <name evidence="9" type="ORF">IGX34_08520</name>
</gene>
<comment type="caution">
    <text evidence="9">The sequence shown here is derived from an EMBL/GenBank/DDBJ whole genome shotgun (WGS) entry which is preliminary data.</text>
</comment>
<organism evidence="9 10">
    <name type="scientific">Dyella acidiphila</name>
    <dbReference type="NCBI Taxonomy" id="2775866"/>
    <lineage>
        <taxon>Bacteria</taxon>
        <taxon>Pseudomonadati</taxon>
        <taxon>Pseudomonadota</taxon>
        <taxon>Gammaproteobacteria</taxon>
        <taxon>Lysobacterales</taxon>
        <taxon>Rhodanobacteraceae</taxon>
        <taxon>Dyella</taxon>
    </lineage>
</organism>
<dbReference type="Pfam" id="PF13522">
    <property type="entry name" value="GATase_6"/>
    <property type="match status" value="1"/>
</dbReference>
<dbReference type="InterPro" id="IPR006426">
    <property type="entry name" value="Asn_synth_AEB"/>
</dbReference>
<dbReference type="NCBIfam" id="TIGR01536">
    <property type="entry name" value="asn_synth_AEB"/>
    <property type="match status" value="1"/>
</dbReference>
<evidence type="ECO:0000256" key="1">
    <source>
        <dbReference type="ARBA" id="ARBA00005187"/>
    </source>
</evidence>
<keyword evidence="4" id="KW-0547">Nucleotide-binding</keyword>
<dbReference type="PIRSF" id="PIRSF001589">
    <property type="entry name" value="Asn_synthetase_glu-h"/>
    <property type="match status" value="1"/>
</dbReference>
<comment type="similarity">
    <text evidence="2">Belongs to the asparagine synthetase family.</text>
</comment>
<evidence type="ECO:0000313" key="10">
    <source>
        <dbReference type="Proteomes" id="UP000651010"/>
    </source>
</evidence>
<dbReference type="SUPFAM" id="SSF52402">
    <property type="entry name" value="Adenine nucleotide alpha hydrolases-like"/>
    <property type="match status" value="1"/>
</dbReference>
<dbReference type="PROSITE" id="PS51278">
    <property type="entry name" value="GATASE_TYPE_2"/>
    <property type="match status" value="1"/>
</dbReference>
<dbReference type="InterPro" id="IPR051786">
    <property type="entry name" value="ASN_synthetase/amidase"/>
</dbReference>
<dbReference type="Proteomes" id="UP000651010">
    <property type="component" value="Unassembled WGS sequence"/>
</dbReference>
<dbReference type="PANTHER" id="PTHR43284">
    <property type="entry name" value="ASPARAGINE SYNTHETASE (GLUTAMINE-HYDROLYZING)"/>
    <property type="match status" value="1"/>
</dbReference>
<evidence type="ECO:0000256" key="3">
    <source>
        <dbReference type="ARBA" id="ARBA00012737"/>
    </source>
</evidence>
<dbReference type="GO" id="GO:0004066">
    <property type="term" value="F:asparagine synthase (glutamine-hydrolyzing) activity"/>
    <property type="evidence" value="ECO:0007669"/>
    <property type="project" value="UniProtKB-EC"/>
</dbReference>
<dbReference type="InterPro" id="IPR033738">
    <property type="entry name" value="AsnB_N"/>
</dbReference>
<feature type="domain" description="Glutamine amidotransferase type-2" evidence="8">
    <location>
        <begin position="2"/>
        <end position="214"/>
    </location>
</feature>
<comment type="catalytic activity">
    <reaction evidence="7">
        <text>L-aspartate + L-glutamine + ATP + H2O = L-asparagine + L-glutamate + AMP + diphosphate + H(+)</text>
        <dbReference type="Rhea" id="RHEA:12228"/>
        <dbReference type="ChEBI" id="CHEBI:15377"/>
        <dbReference type="ChEBI" id="CHEBI:15378"/>
        <dbReference type="ChEBI" id="CHEBI:29985"/>
        <dbReference type="ChEBI" id="CHEBI:29991"/>
        <dbReference type="ChEBI" id="CHEBI:30616"/>
        <dbReference type="ChEBI" id="CHEBI:33019"/>
        <dbReference type="ChEBI" id="CHEBI:58048"/>
        <dbReference type="ChEBI" id="CHEBI:58359"/>
        <dbReference type="ChEBI" id="CHEBI:456215"/>
        <dbReference type="EC" id="6.3.5.4"/>
    </reaction>
</comment>
<dbReference type="EMBL" id="JACZZA010000004">
    <property type="protein sequence ID" value="MBE1160432.1"/>
    <property type="molecule type" value="Genomic_DNA"/>
</dbReference>
<dbReference type="CDD" id="cd01991">
    <property type="entry name" value="Asn_synthase_B_C"/>
    <property type="match status" value="1"/>
</dbReference>
<protein>
    <recommendedName>
        <fullName evidence="3">asparagine synthase (glutamine-hydrolyzing)</fullName>
        <ecNumber evidence="3">6.3.5.4</ecNumber>
    </recommendedName>
</protein>